<evidence type="ECO:0000313" key="4">
    <source>
        <dbReference type="Proteomes" id="UP000182680"/>
    </source>
</evidence>
<comment type="caution">
    <text evidence="3">The sequence shown here is derived from an EMBL/GenBank/DDBJ whole genome shotgun (WGS) entry which is preliminary data.</text>
</comment>
<dbReference type="EMBL" id="FPIW01000036">
    <property type="protein sequence ID" value="SFW57828.1"/>
    <property type="molecule type" value="Genomic_DNA"/>
</dbReference>
<reference evidence="4" key="1">
    <citation type="submission" date="2016-11" db="EMBL/GenBank/DDBJ databases">
        <authorList>
            <person name="Jaros S."/>
            <person name="Januszkiewicz K."/>
            <person name="Wedrychowicz H."/>
        </authorList>
    </citation>
    <scope>NUCLEOTIDE SEQUENCE [LARGE SCALE GENOMIC DNA]</scope>
    <source>
        <strain evidence="4">DSM 7057</strain>
    </source>
</reference>
<proteinExistence type="predicted"/>
<sequence length="429" mass="46756">MAAFLVLQAARFGDVVQTGRLLHGLAARGQVHLAVDESLVALARLLYPFAQIHGLHLHGCDENGILQKNRPVLAQWRHENFSIVYNCNFSGLTAALCRIFEPEQVQGYRPAPGGIWRSPWARMAFRLSERRVLSPLNLVDFWAFFGPDPLRPQQVNPEATPGGQGLGVVLAGRESRRSLPIPLLADVVRTTFSAMGGPRVLLFGTAAEQPAARRLLRLLPAKMQDRVEDLSGKTGWPGLVTAVQGLDAVITPDTGTMHLAARLGVPVLAFFLSSALAHETGPYGQGHFVWQASRACAPCLETVPCPYNVACLEPFRSRELLRSLTLALAGDAGRAVLPDGLQLWRSQVDSLGTVLRLKSGKDPHAERRQRVREYLASFLRLSPPGAVDTPPPVIAGEKTAYPSGAAGDEGVDQWLCGDADWMLPPERYR</sequence>
<dbReference type="Gene3D" id="3.40.50.2000">
    <property type="entry name" value="Glycogen Phosphorylase B"/>
    <property type="match status" value="1"/>
</dbReference>
<dbReference type="InterPro" id="IPR051199">
    <property type="entry name" value="LPS_LOS_Heptosyltrfase"/>
</dbReference>
<keyword evidence="1" id="KW-0328">Glycosyltransferase</keyword>
<dbReference type="RefSeq" id="WP_072312080.1">
    <property type="nucleotide sequence ID" value="NZ_FPIW01000036.1"/>
</dbReference>
<evidence type="ECO:0000256" key="1">
    <source>
        <dbReference type="ARBA" id="ARBA00022676"/>
    </source>
</evidence>
<dbReference type="PANTHER" id="PTHR30160">
    <property type="entry name" value="TETRAACYLDISACCHARIDE 4'-KINASE-RELATED"/>
    <property type="match status" value="1"/>
</dbReference>
<dbReference type="Pfam" id="PF01075">
    <property type="entry name" value="Glyco_transf_9"/>
    <property type="match status" value="1"/>
</dbReference>
<dbReference type="GO" id="GO:0009244">
    <property type="term" value="P:lipopolysaccharide core region biosynthetic process"/>
    <property type="evidence" value="ECO:0007669"/>
    <property type="project" value="TreeGrafter"/>
</dbReference>
<name>A0AA94HTL7_DESDE</name>
<keyword evidence="2" id="KW-0808">Transferase</keyword>
<dbReference type="CDD" id="cd03789">
    <property type="entry name" value="GT9_LPS_heptosyltransferase"/>
    <property type="match status" value="1"/>
</dbReference>
<evidence type="ECO:0000256" key="2">
    <source>
        <dbReference type="ARBA" id="ARBA00022679"/>
    </source>
</evidence>
<dbReference type="AlphaFoldDB" id="A0AA94HTL7"/>
<dbReference type="GO" id="GO:0008713">
    <property type="term" value="F:ADP-heptose-lipopolysaccharide heptosyltransferase activity"/>
    <property type="evidence" value="ECO:0007669"/>
    <property type="project" value="TreeGrafter"/>
</dbReference>
<gene>
    <name evidence="3" type="ORF">SAMN02910291_01932</name>
</gene>
<dbReference type="GO" id="GO:0005829">
    <property type="term" value="C:cytosol"/>
    <property type="evidence" value="ECO:0007669"/>
    <property type="project" value="TreeGrafter"/>
</dbReference>
<dbReference type="InterPro" id="IPR002201">
    <property type="entry name" value="Glyco_trans_9"/>
</dbReference>
<organism evidence="3 4">
    <name type="scientific">Desulfovibrio desulfuricans</name>
    <dbReference type="NCBI Taxonomy" id="876"/>
    <lineage>
        <taxon>Bacteria</taxon>
        <taxon>Pseudomonadati</taxon>
        <taxon>Thermodesulfobacteriota</taxon>
        <taxon>Desulfovibrionia</taxon>
        <taxon>Desulfovibrionales</taxon>
        <taxon>Desulfovibrionaceae</taxon>
        <taxon>Desulfovibrio</taxon>
    </lineage>
</organism>
<dbReference type="PANTHER" id="PTHR30160:SF7">
    <property type="entry name" value="ADP-HEPTOSE--LPS HEPTOSYLTRANSFERASE 2"/>
    <property type="match status" value="1"/>
</dbReference>
<dbReference type="Proteomes" id="UP000182680">
    <property type="component" value="Unassembled WGS sequence"/>
</dbReference>
<accession>A0AA94HTL7</accession>
<dbReference type="SUPFAM" id="SSF53756">
    <property type="entry name" value="UDP-Glycosyltransferase/glycogen phosphorylase"/>
    <property type="match status" value="1"/>
</dbReference>
<protein>
    <submittedName>
        <fullName evidence="3">ADP-heptose:LPS heptosyltransferase</fullName>
    </submittedName>
</protein>
<evidence type="ECO:0000313" key="3">
    <source>
        <dbReference type="EMBL" id="SFW57828.1"/>
    </source>
</evidence>